<dbReference type="EMBL" id="OC322545">
    <property type="protein sequence ID" value="CAD7411947.1"/>
    <property type="molecule type" value="Genomic_DNA"/>
</dbReference>
<evidence type="ECO:0000256" key="1">
    <source>
        <dbReference type="SAM" id="MobiDB-lite"/>
    </source>
</evidence>
<evidence type="ECO:0000313" key="2">
    <source>
        <dbReference type="EMBL" id="CAD7411947.1"/>
    </source>
</evidence>
<protein>
    <submittedName>
        <fullName evidence="2">Uncharacterized protein</fullName>
    </submittedName>
</protein>
<reference evidence="2" key="1">
    <citation type="submission" date="2020-11" db="EMBL/GenBank/DDBJ databases">
        <authorList>
            <person name="Tran Van P."/>
        </authorList>
    </citation>
    <scope>NUCLEOTIDE SEQUENCE</scope>
</reference>
<proteinExistence type="predicted"/>
<organism evidence="2">
    <name type="scientific">Timema cristinae</name>
    <name type="common">Walking stick</name>
    <dbReference type="NCBI Taxonomy" id="61476"/>
    <lineage>
        <taxon>Eukaryota</taxon>
        <taxon>Metazoa</taxon>
        <taxon>Ecdysozoa</taxon>
        <taxon>Arthropoda</taxon>
        <taxon>Hexapoda</taxon>
        <taxon>Insecta</taxon>
        <taxon>Pterygota</taxon>
        <taxon>Neoptera</taxon>
        <taxon>Polyneoptera</taxon>
        <taxon>Phasmatodea</taxon>
        <taxon>Timematodea</taxon>
        <taxon>Timematoidea</taxon>
        <taxon>Timematidae</taxon>
        <taxon>Timema</taxon>
    </lineage>
</organism>
<name>A0A7R9HA82_TIMCR</name>
<feature type="region of interest" description="Disordered" evidence="1">
    <location>
        <begin position="1"/>
        <end position="23"/>
    </location>
</feature>
<accession>A0A7R9HA82</accession>
<feature type="compositionally biased region" description="Basic and acidic residues" evidence="1">
    <location>
        <begin position="13"/>
        <end position="23"/>
    </location>
</feature>
<gene>
    <name evidence="2" type="ORF">TCEB3V08_LOCUS11170</name>
</gene>
<sequence>MRKHRNSYRNGIKRGDSNNKEEDYKSIKKVKKIIIDNESMLPYDYLLLFGGETFQKVDTSYTVLTPGERVQARNQHALYCPLEGGIRPPSSDIGCFHDRSKNRKQLHCDDRHPICDQEDL</sequence>
<dbReference type="AlphaFoldDB" id="A0A7R9HA82"/>